<protein>
    <submittedName>
        <fullName evidence="1">Uncharacterized protein</fullName>
    </submittedName>
</protein>
<gene>
    <name evidence="1" type="ORF">Hypma_010762</name>
</gene>
<organism evidence="1 2">
    <name type="scientific">Hypsizygus marmoreus</name>
    <name type="common">White beech mushroom</name>
    <name type="synonym">Agaricus marmoreus</name>
    <dbReference type="NCBI Taxonomy" id="39966"/>
    <lineage>
        <taxon>Eukaryota</taxon>
        <taxon>Fungi</taxon>
        <taxon>Dikarya</taxon>
        <taxon>Basidiomycota</taxon>
        <taxon>Agaricomycotina</taxon>
        <taxon>Agaricomycetes</taxon>
        <taxon>Agaricomycetidae</taxon>
        <taxon>Agaricales</taxon>
        <taxon>Tricholomatineae</taxon>
        <taxon>Lyophyllaceae</taxon>
        <taxon>Hypsizygus</taxon>
    </lineage>
</organism>
<evidence type="ECO:0000313" key="1">
    <source>
        <dbReference type="EMBL" id="RDB22225.1"/>
    </source>
</evidence>
<dbReference type="EMBL" id="LUEZ02000052">
    <property type="protein sequence ID" value="RDB22225.1"/>
    <property type="molecule type" value="Genomic_DNA"/>
</dbReference>
<evidence type="ECO:0000313" key="2">
    <source>
        <dbReference type="Proteomes" id="UP000076154"/>
    </source>
</evidence>
<sequence>MFAACRLTNFLAPTSKIDPPPLFRTNHASPRQIPYAPLNSRVSVKHGACIQCVASSYDATSISFPGLLASNKPANSGPSYPAQHRYRNDADHSVVAFPATSSTWLDGPKIADSSFLNQFASGLSSPACSGVGPNANPTKNVLLTAVFETVSRF</sequence>
<comment type="caution">
    <text evidence="1">The sequence shown here is derived from an EMBL/GenBank/DDBJ whole genome shotgun (WGS) entry which is preliminary data.</text>
</comment>
<accession>A0A369JPB4</accession>
<proteinExistence type="predicted"/>
<dbReference type="Proteomes" id="UP000076154">
    <property type="component" value="Unassembled WGS sequence"/>
</dbReference>
<dbReference type="AlphaFoldDB" id="A0A369JPB4"/>
<dbReference type="InParanoid" id="A0A369JPB4"/>
<name>A0A369JPB4_HYPMA</name>
<keyword evidence="2" id="KW-1185">Reference proteome</keyword>
<reference evidence="1" key="1">
    <citation type="submission" date="2018-04" db="EMBL/GenBank/DDBJ databases">
        <title>Whole genome sequencing of Hypsizygus marmoreus.</title>
        <authorList>
            <person name="Choi I.-G."/>
            <person name="Min B."/>
            <person name="Kim J.-G."/>
            <person name="Kim S."/>
            <person name="Oh Y.-L."/>
            <person name="Kong W.-S."/>
            <person name="Park H."/>
            <person name="Jeong J."/>
            <person name="Song E.-S."/>
        </authorList>
    </citation>
    <scope>NUCLEOTIDE SEQUENCE [LARGE SCALE GENOMIC DNA]</scope>
    <source>
        <strain evidence="1">51987-8</strain>
    </source>
</reference>